<dbReference type="InterPro" id="IPR000100">
    <property type="entry name" value="RNase_P"/>
</dbReference>
<evidence type="ECO:0000256" key="1">
    <source>
        <dbReference type="ARBA" id="ARBA00002663"/>
    </source>
</evidence>
<dbReference type="PANTHER" id="PTHR33992:SF1">
    <property type="entry name" value="RIBONUCLEASE P PROTEIN COMPONENT"/>
    <property type="match status" value="1"/>
</dbReference>
<evidence type="ECO:0000313" key="10">
    <source>
        <dbReference type="Proteomes" id="UP000295783"/>
    </source>
</evidence>
<dbReference type="PROSITE" id="PS00648">
    <property type="entry name" value="RIBONUCLEASE_P"/>
    <property type="match status" value="1"/>
</dbReference>
<evidence type="ECO:0000256" key="8">
    <source>
        <dbReference type="NCBIfam" id="TIGR00188"/>
    </source>
</evidence>
<dbReference type="Proteomes" id="UP000295783">
    <property type="component" value="Unassembled WGS sequence"/>
</dbReference>
<keyword evidence="4 7" id="KW-0255">Endonuclease</keyword>
<dbReference type="RefSeq" id="WP_133613591.1">
    <property type="nucleotide sequence ID" value="NZ_SNYW01000008.1"/>
</dbReference>
<comment type="similarity">
    <text evidence="7">Belongs to the RnpA family.</text>
</comment>
<name>A0A4R6WMT1_9PROT</name>
<evidence type="ECO:0000256" key="2">
    <source>
        <dbReference type="ARBA" id="ARBA00022694"/>
    </source>
</evidence>
<dbReference type="GO" id="GO:0042781">
    <property type="term" value="F:3'-tRNA processing endoribonuclease activity"/>
    <property type="evidence" value="ECO:0007669"/>
    <property type="project" value="TreeGrafter"/>
</dbReference>
<evidence type="ECO:0000313" key="9">
    <source>
        <dbReference type="EMBL" id="TDQ82302.1"/>
    </source>
</evidence>
<dbReference type="NCBIfam" id="TIGR00188">
    <property type="entry name" value="rnpA"/>
    <property type="match status" value="1"/>
</dbReference>
<evidence type="ECO:0000256" key="5">
    <source>
        <dbReference type="ARBA" id="ARBA00022801"/>
    </source>
</evidence>
<dbReference type="PANTHER" id="PTHR33992">
    <property type="entry name" value="RIBONUCLEASE P PROTEIN COMPONENT"/>
    <property type="match status" value="1"/>
</dbReference>
<dbReference type="InterPro" id="IPR014721">
    <property type="entry name" value="Ribsml_uS5_D2-typ_fold_subgr"/>
</dbReference>
<dbReference type="SUPFAM" id="SSF54211">
    <property type="entry name" value="Ribosomal protein S5 domain 2-like"/>
    <property type="match status" value="1"/>
</dbReference>
<dbReference type="HAMAP" id="MF_00227">
    <property type="entry name" value="RNase_P"/>
    <property type="match status" value="1"/>
</dbReference>
<dbReference type="OrthoDB" id="9810867at2"/>
<evidence type="ECO:0000256" key="4">
    <source>
        <dbReference type="ARBA" id="ARBA00022759"/>
    </source>
</evidence>
<comment type="catalytic activity">
    <reaction evidence="7">
        <text>Endonucleolytic cleavage of RNA, removing 5'-extranucleotides from tRNA precursor.</text>
        <dbReference type="EC" id="3.1.26.5"/>
    </reaction>
</comment>
<organism evidence="9 10">
    <name type="scientific">Dongia mobilis</name>
    <dbReference type="NCBI Taxonomy" id="578943"/>
    <lineage>
        <taxon>Bacteria</taxon>
        <taxon>Pseudomonadati</taxon>
        <taxon>Pseudomonadota</taxon>
        <taxon>Alphaproteobacteria</taxon>
        <taxon>Rhodospirillales</taxon>
        <taxon>Dongiaceae</taxon>
        <taxon>Dongia</taxon>
    </lineage>
</organism>
<accession>A0A4R6WMT1</accession>
<comment type="subunit">
    <text evidence="7">Consists of a catalytic RNA component (M1 or rnpB) and a protein subunit.</text>
</comment>
<dbReference type="AlphaFoldDB" id="A0A4R6WMT1"/>
<evidence type="ECO:0000256" key="7">
    <source>
        <dbReference type="HAMAP-Rule" id="MF_00227"/>
    </source>
</evidence>
<dbReference type="InterPro" id="IPR020539">
    <property type="entry name" value="RNase_P_CS"/>
</dbReference>
<keyword evidence="5 7" id="KW-0378">Hydrolase</keyword>
<reference evidence="9 10" key="1">
    <citation type="submission" date="2019-03" db="EMBL/GenBank/DDBJ databases">
        <title>Genomic Encyclopedia of Type Strains, Phase III (KMG-III): the genomes of soil and plant-associated and newly described type strains.</title>
        <authorList>
            <person name="Whitman W."/>
        </authorList>
    </citation>
    <scope>NUCLEOTIDE SEQUENCE [LARGE SCALE GENOMIC DNA]</scope>
    <source>
        <strain evidence="9 10">CGMCC 1.7660</strain>
    </source>
</reference>
<dbReference type="GO" id="GO:0001682">
    <property type="term" value="P:tRNA 5'-leader removal"/>
    <property type="evidence" value="ECO:0007669"/>
    <property type="project" value="UniProtKB-UniRule"/>
</dbReference>
<dbReference type="Pfam" id="PF00825">
    <property type="entry name" value="Ribonuclease_P"/>
    <property type="match status" value="1"/>
</dbReference>
<keyword evidence="6 7" id="KW-0694">RNA-binding</keyword>
<keyword evidence="2 7" id="KW-0819">tRNA processing</keyword>
<dbReference type="GO" id="GO:0000049">
    <property type="term" value="F:tRNA binding"/>
    <property type="evidence" value="ECO:0007669"/>
    <property type="project" value="UniProtKB-UniRule"/>
</dbReference>
<dbReference type="Gene3D" id="3.30.230.10">
    <property type="match status" value="1"/>
</dbReference>
<comment type="function">
    <text evidence="1 7">RNaseP catalyzes the removal of the 5'-leader sequence from pre-tRNA to produce the mature 5'-terminus. It can also cleave other RNA substrates such as 4.5S RNA. The protein component plays an auxiliary but essential role in vivo by binding to the 5'-leader sequence and broadening the substrate specificity of the ribozyme.</text>
</comment>
<dbReference type="EMBL" id="SNYW01000008">
    <property type="protein sequence ID" value="TDQ82302.1"/>
    <property type="molecule type" value="Genomic_DNA"/>
</dbReference>
<protein>
    <recommendedName>
        <fullName evidence="7 8">Ribonuclease P protein component</fullName>
        <shortName evidence="7">RNase P protein</shortName>
        <shortName evidence="7">RNaseP protein</shortName>
        <ecNumber evidence="7 8">3.1.26.5</ecNumber>
    </recommendedName>
    <alternativeName>
        <fullName evidence="7">Protein C5</fullName>
    </alternativeName>
</protein>
<keyword evidence="10" id="KW-1185">Reference proteome</keyword>
<evidence type="ECO:0000256" key="3">
    <source>
        <dbReference type="ARBA" id="ARBA00022722"/>
    </source>
</evidence>
<dbReference type="GO" id="GO:0004526">
    <property type="term" value="F:ribonuclease P activity"/>
    <property type="evidence" value="ECO:0007669"/>
    <property type="project" value="UniProtKB-UniRule"/>
</dbReference>
<keyword evidence="3 7" id="KW-0540">Nuclease</keyword>
<comment type="caution">
    <text evidence="9">The sequence shown here is derived from an EMBL/GenBank/DDBJ whole genome shotgun (WGS) entry which is preliminary data.</text>
</comment>
<evidence type="ECO:0000256" key="6">
    <source>
        <dbReference type="ARBA" id="ARBA00022884"/>
    </source>
</evidence>
<dbReference type="EC" id="3.1.26.5" evidence="7 8"/>
<sequence>MTRIGRLKRRAEFLAAAAANRKWVAPGLVLQAHARDVAREVTGGAAAATTAHSTMTQPDLRLGFTASRKVGNAVLRNRAKRRLRAAATETLREILDGQAVTAAADLVLIARPATINRDYRSLKQDFRRGLSKLGVIAAAAGTPR</sequence>
<proteinExistence type="inferred from homology"/>
<gene>
    <name evidence="7" type="primary">rnpA</name>
    <name evidence="9" type="ORF">A8950_2124</name>
</gene>
<dbReference type="GO" id="GO:0030677">
    <property type="term" value="C:ribonuclease P complex"/>
    <property type="evidence" value="ECO:0007669"/>
    <property type="project" value="TreeGrafter"/>
</dbReference>
<dbReference type="InterPro" id="IPR020568">
    <property type="entry name" value="Ribosomal_Su5_D2-typ_SF"/>
</dbReference>